<feature type="compositionally biased region" description="Polar residues" evidence="1">
    <location>
        <begin position="25"/>
        <end position="38"/>
    </location>
</feature>
<proteinExistence type="predicted"/>
<accession>X1HJZ8</accession>
<evidence type="ECO:0000313" key="2">
    <source>
        <dbReference type="EMBL" id="GAH45628.1"/>
    </source>
</evidence>
<sequence length="38" mass="3968">VTKACLVQSDKQKKGSKLLLMPGAPTSQQVAQNQNLGG</sequence>
<name>X1HJZ8_9ZZZZ</name>
<organism evidence="2">
    <name type="scientific">marine sediment metagenome</name>
    <dbReference type="NCBI Taxonomy" id="412755"/>
    <lineage>
        <taxon>unclassified sequences</taxon>
        <taxon>metagenomes</taxon>
        <taxon>ecological metagenomes</taxon>
    </lineage>
</organism>
<evidence type="ECO:0000256" key="1">
    <source>
        <dbReference type="SAM" id="MobiDB-lite"/>
    </source>
</evidence>
<dbReference type="AlphaFoldDB" id="X1HJZ8"/>
<gene>
    <name evidence="2" type="ORF">S03H2_21609</name>
</gene>
<feature type="non-terminal residue" evidence="2">
    <location>
        <position position="1"/>
    </location>
</feature>
<protein>
    <submittedName>
        <fullName evidence="2">Uncharacterized protein</fullName>
    </submittedName>
</protein>
<feature type="region of interest" description="Disordered" evidence="1">
    <location>
        <begin position="1"/>
        <end position="38"/>
    </location>
</feature>
<comment type="caution">
    <text evidence="2">The sequence shown here is derived from an EMBL/GenBank/DDBJ whole genome shotgun (WGS) entry which is preliminary data.</text>
</comment>
<reference evidence="2" key="1">
    <citation type="journal article" date="2014" name="Front. Microbiol.">
        <title>High frequency of phylogenetically diverse reductive dehalogenase-homologous genes in deep subseafloor sedimentary metagenomes.</title>
        <authorList>
            <person name="Kawai M."/>
            <person name="Futagami T."/>
            <person name="Toyoda A."/>
            <person name="Takaki Y."/>
            <person name="Nishi S."/>
            <person name="Hori S."/>
            <person name="Arai W."/>
            <person name="Tsubouchi T."/>
            <person name="Morono Y."/>
            <person name="Uchiyama I."/>
            <person name="Ito T."/>
            <person name="Fujiyama A."/>
            <person name="Inagaki F."/>
            <person name="Takami H."/>
        </authorList>
    </citation>
    <scope>NUCLEOTIDE SEQUENCE</scope>
    <source>
        <strain evidence="2">Expedition CK06-06</strain>
    </source>
</reference>
<dbReference type="EMBL" id="BARU01011528">
    <property type="protein sequence ID" value="GAH45628.1"/>
    <property type="molecule type" value="Genomic_DNA"/>
</dbReference>